<proteinExistence type="predicted"/>
<gene>
    <name evidence="2" type="ORF">J5U21_02284</name>
</gene>
<reference evidence="2" key="1">
    <citation type="journal article" date="2021" name="Environ. Microbiol.">
        <title>New insights into the diversity and evolution of the archaeal mobilome from three complete genomes of Saccharolobus shibatae.</title>
        <authorList>
            <person name="Medvedeva S."/>
            <person name="Brandt D."/>
            <person name="Cvirkaite-Krupovic V."/>
            <person name="Liu Y."/>
            <person name="Severinov K."/>
            <person name="Ishino S."/>
            <person name="Ishino Y."/>
            <person name="Prangishvili D."/>
            <person name="Kalinowski J."/>
            <person name="Krupovic M."/>
        </authorList>
    </citation>
    <scope>NUCLEOTIDE SEQUENCE</scope>
    <source>
        <strain evidence="2">BEU9</strain>
    </source>
</reference>
<dbReference type="AlphaFoldDB" id="A0A8F5BWJ4"/>
<evidence type="ECO:0000256" key="1">
    <source>
        <dbReference type="SAM" id="Phobius"/>
    </source>
</evidence>
<feature type="transmembrane region" description="Helical" evidence="1">
    <location>
        <begin position="36"/>
        <end position="65"/>
    </location>
</feature>
<dbReference type="Proteomes" id="UP000693941">
    <property type="component" value="Chromosome"/>
</dbReference>
<name>A0A8F5BWJ4_9CREN</name>
<sequence length="136" mass="15745">MEKILKIFLLSIILILIIILFLFLYNFYLLVSYSSFSILMITLILLQFMTLISILYTVIISIYVYRYLKSITHGSRIAILPLINGIKPIAWFIIIEGILLIVISVFTRNLIPSIILLIGGTIIVLILRSLRRRFNL</sequence>
<keyword evidence="1" id="KW-1133">Transmembrane helix</keyword>
<feature type="transmembrane region" description="Helical" evidence="1">
    <location>
        <begin position="7"/>
        <end position="30"/>
    </location>
</feature>
<organism evidence="2 3">
    <name type="scientific">Saccharolobus shibatae</name>
    <dbReference type="NCBI Taxonomy" id="2286"/>
    <lineage>
        <taxon>Archaea</taxon>
        <taxon>Thermoproteota</taxon>
        <taxon>Thermoprotei</taxon>
        <taxon>Sulfolobales</taxon>
        <taxon>Sulfolobaceae</taxon>
        <taxon>Saccharolobus</taxon>
    </lineage>
</organism>
<keyword evidence="1" id="KW-0472">Membrane</keyword>
<protein>
    <submittedName>
        <fullName evidence="2">Uncharacterized protein</fullName>
    </submittedName>
</protein>
<evidence type="ECO:0000313" key="3">
    <source>
        <dbReference type="Proteomes" id="UP000693941"/>
    </source>
</evidence>
<feature type="transmembrane region" description="Helical" evidence="1">
    <location>
        <begin position="77"/>
        <end position="104"/>
    </location>
</feature>
<keyword evidence="1" id="KW-0812">Transmembrane</keyword>
<dbReference type="EMBL" id="CP077715">
    <property type="protein sequence ID" value="QXJ32633.1"/>
    <property type="molecule type" value="Genomic_DNA"/>
</dbReference>
<accession>A0A8F5BWJ4</accession>
<evidence type="ECO:0000313" key="2">
    <source>
        <dbReference type="EMBL" id="QXJ32633.1"/>
    </source>
</evidence>
<feature type="transmembrane region" description="Helical" evidence="1">
    <location>
        <begin position="110"/>
        <end position="130"/>
    </location>
</feature>